<accession>A0ABU5ZHZ8</accession>
<protein>
    <submittedName>
        <fullName evidence="3">TPM domain-containing protein</fullName>
    </submittedName>
</protein>
<dbReference type="PANTHER" id="PTHR30373">
    <property type="entry name" value="UPF0603 PROTEIN YGCG"/>
    <property type="match status" value="1"/>
</dbReference>
<dbReference type="Gene3D" id="3.10.310.50">
    <property type="match status" value="1"/>
</dbReference>
<dbReference type="Proteomes" id="UP001310386">
    <property type="component" value="Unassembled WGS sequence"/>
</dbReference>
<dbReference type="PANTHER" id="PTHR30373:SF2">
    <property type="entry name" value="UPF0603 PROTEIN YGCG"/>
    <property type="match status" value="1"/>
</dbReference>
<sequence length="260" mass="28197">MKRIYEFQRARHPAAAALLLLLIMLFSGMVTVYAESPFGVYVQDDAKLLQTQTKQALYNNAIWLKEKTGTAQVGVVTLPSLEGRTIEEIAVDKFRQLGLGDKQRNDGVLLLYAKDENRVRIEVGYGLEGAIPDGKAGEILDRYFLPNMKSGAVDQAFYAAQAAIIGEVAKEYNINPAEMERQGIPRTQYSDQQNLFAGMPGYMKLLIAIGIAFLIFLDFRFFGGMLTWGLLSMLRRGGGGGGWGGGRGGGGSSGGGGASR</sequence>
<proteinExistence type="predicted"/>
<evidence type="ECO:0000313" key="4">
    <source>
        <dbReference type="Proteomes" id="UP001310386"/>
    </source>
</evidence>
<evidence type="ECO:0000259" key="2">
    <source>
        <dbReference type="Pfam" id="PF04536"/>
    </source>
</evidence>
<keyword evidence="1" id="KW-0472">Membrane</keyword>
<keyword evidence="4" id="KW-1185">Reference proteome</keyword>
<evidence type="ECO:0000313" key="3">
    <source>
        <dbReference type="EMBL" id="MEB3101492.1"/>
    </source>
</evidence>
<evidence type="ECO:0000256" key="1">
    <source>
        <dbReference type="SAM" id="Phobius"/>
    </source>
</evidence>
<dbReference type="Pfam" id="PF04536">
    <property type="entry name" value="TPM_phosphatase"/>
    <property type="match status" value="1"/>
</dbReference>
<feature type="transmembrane region" description="Helical" evidence="1">
    <location>
        <begin position="205"/>
        <end position="231"/>
    </location>
</feature>
<keyword evidence="1" id="KW-1133">Transmembrane helix</keyword>
<dbReference type="RefSeq" id="WP_371753610.1">
    <property type="nucleotide sequence ID" value="NZ_JAYJLD010000008.1"/>
</dbReference>
<dbReference type="EMBL" id="JAYJLD010000008">
    <property type="protein sequence ID" value="MEB3101492.1"/>
    <property type="molecule type" value="Genomic_DNA"/>
</dbReference>
<keyword evidence="1" id="KW-0812">Transmembrane</keyword>
<comment type="caution">
    <text evidence="3">The sequence shown here is derived from an EMBL/GenBank/DDBJ whole genome shotgun (WGS) entry which is preliminary data.</text>
</comment>
<organism evidence="3 4">
    <name type="scientific">Ferviditalea candida</name>
    <dbReference type="NCBI Taxonomy" id="3108399"/>
    <lineage>
        <taxon>Bacteria</taxon>
        <taxon>Bacillati</taxon>
        <taxon>Bacillota</taxon>
        <taxon>Bacilli</taxon>
        <taxon>Bacillales</taxon>
        <taxon>Paenibacillaceae</taxon>
        <taxon>Ferviditalea</taxon>
    </lineage>
</organism>
<dbReference type="InterPro" id="IPR007621">
    <property type="entry name" value="TPM_dom"/>
</dbReference>
<feature type="domain" description="TPM" evidence="2">
    <location>
        <begin position="42"/>
        <end position="165"/>
    </location>
</feature>
<gene>
    <name evidence="3" type="ORF">VF724_07425</name>
</gene>
<reference evidence="3" key="1">
    <citation type="submission" date="2023-12" db="EMBL/GenBank/DDBJ databases">
        <title>Fervidustalea candida gen. nov., sp. nov., a novel member of the family Paenibacillaceae isolated from a geothermal area.</title>
        <authorList>
            <person name="Li W.-J."/>
            <person name="Jiao J.-Y."/>
            <person name="Chen Y."/>
        </authorList>
    </citation>
    <scope>NUCLEOTIDE SEQUENCE</scope>
    <source>
        <strain evidence="3">SYSU GA230002</strain>
    </source>
</reference>
<name>A0ABU5ZHZ8_9BACL</name>